<accession>A0A1M6I330</accession>
<feature type="transmembrane region" description="Helical" evidence="6">
    <location>
        <begin position="51"/>
        <end position="72"/>
    </location>
</feature>
<keyword evidence="3 6" id="KW-0812">Transmembrane</keyword>
<evidence type="ECO:0000313" key="7">
    <source>
        <dbReference type="EMBL" id="SHJ28889.1"/>
    </source>
</evidence>
<evidence type="ECO:0000256" key="4">
    <source>
        <dbReference type="ARBA" id="ARBA00022989"/>
    </source>
</evidence>
<protein>
    <submittedName>
        <fullName evidence="7">Membrane protein involved in the export of O-antigen and teichoic acid</fullName>
    </submittedName>
</protein>
<dbReference type="PANTHER" id="PTHR30250:SF26">
    <property type="entry name" value="PSMA PROTEIN"/>
    <property type="match status" value="1"/>
</dbReference>
<feature type="transmembrane region" description="Helical" evidence="6">
    <location>
        <begin position="240"/>
        <end position="262"/>
    </location>
</feature>
<dbReference type="OrthoDB" id="8609648at2"/>
<feature type="transmembrane region" description="Helical" evidence="6">
    <location>
        <begin position="404"/>
        <end position="428"/>
    </location>
</feature>
<feature type="transmembrane region" description="Helical" evidence="6">
    <location>
        <begin position="344"/>
        <end position="366"/>
    </location>
</feature>
<feature type="transmembrane region" description="Helical" evidence="6">
    <location>
        <begin position="311"/>
        <end position="332"/>
    </location>
</feature>
<keyword evidence="2" id="KW-1003">Cell membrane</keyword>
<feature type="transmembrane region" description="Helical" evidence="6">
    <location>
        <begin position="93"/>
        <end position="112"/>
    </location>
</feature>
<feature type="transmembrane region" description="Helical" evidence="6">
    <location>
        <begin position="440"/>
        <end position="463"/>
    </location>
</feature>
<evidence type="ECO:0000256" key="1">
    <source>
        <dbReference type="ARBA" id="ARBA00004651"/>
    </source>
</evidence>
<feature type="transmembrane region" description="Helical" evidence="6">
    <location>
        <begin position="124"/>
        <end position="147"/>
    </location>
</feature>
<evidence type="ECO:0000256" key="3">
    <source>
        <dbReference type="ARBA" id="ARBA00022692"/>
    </source>
</evidence>
<proteinExistence type="predicted"/>
<sequence>MKIERTKNATRNIFFGVVLKIYQLLIPFVMRTLMIYLLGPGYAGLNGLFTSILQVLNLAELGVGSAMVFSMYKPIAEDDEDTICALMSLYRTYYRVIGLIIAVAGCTVIPFLPKLIKADLPSDINLYVLYLMNLAATVLTYWLFAYRNSVLTAHQRNDVANRVVMVTDTIKYIVQIIVLTVFRDYYLYVLAILFSQIIANIITAHFSKKLYPQYNPKGKLPKEEIKVINKRITDLFTSKLGSVIVGSADAIVISAFLGLTSLTTYQNYFYPINSVMGVITIVYTACTAGIGNSIIMETQEKNFNDLKKLTFIICWISGFCAACFLLLMQPFMKLWMGEKLMLNYMMVICLVAYFFIQEINSLLNLYKDAAGMWHEDRFRPLVTALSNLVMNLVMVQWWGLYGVILSTVISMLLIGMPWILHNLFTVLFERRFLAQYLKSLFSYTVVVIIIDSIVAFICLKITGNPLFEMIVRLVICTVLVNSTFIVIYHKTDEFNEAINLFDKMTKGKLKRIIKK</sequence>
<dbReference type="RefSeq" id="WP_072917870.1">
    <property type="nucleotide sequence ID" value="NZ_FQYQ01000015.1"/>
</dbReference>
<dbReference type="Proteomes" id="UP000184185">
    <property type="component" value="Unassembled WGS sequence"/>
</dbReference>
<evidence type="ECO:0000256" key="6">
    <source>
        <dbReference type="SAM" id="Phobius"/>
    </source>
</evidence>
<reference evidence="7 8" key="1">
    <citation type="submission" date="2016-11" db="EMBL/GenBank/DDBJ databases">
        <authorList>
            <person name="Jaros S."/>
            <person name="Januszkiewicz K."/>
            <person name="Wedrychowicz H."/>
        </authorList>
    </citation>
    <scope>NUCLEOTIDE SEQUENCE [LARGE SCALE GENOMIC DNA]</scope>
    <source>
        <strain evidence="7 8">DSM 14809</strain>
    </source>
</reference>
<feature type="transmembrane region" description="Helical" evidence="6">
    <location>
        <begin position="185"/>
        <end position="207"/>
    </location>
</feature>
<name>A0A1M6I330_PSEXY</name>
<keyword evidence="8" id="KW-1185">Reference proteome</keyword>
<keyword evidence="4 6" id="KW-1133">Transmembrane helix</keyword>
<dbReference type="AlphaFoldDB" id="A0A1M6I330"/>
<feature type="transmembrane region" description="Helical" evidence="6">
    <location>
        <begin position="268"/>
        <end position="290"/>
    </location>
</feature>
<dbReference type="EMBL" id="FQYQ01000015">
    <property type="protein sequence ID" value="SHJ28889.1"/>
    <property type="molecule type" value="Genomic_DNA"/>
</dbReference>
<evidence type="ECO:0000256" key="5">
    <source>
        <dbReference type="ARBA" id="ARBA00023136"/>
    </source>
</evidence>
<keyword evidence="5 6" id="KW-0472">Membrane</keyword>
<feature type="transmembrane region" description="Helical" evidence="6">
    <location>
        <begin position="159"/>
        <end position="179"/>
    </location>
</feature>
<gene>
    <name evidence="7" type="ORF">SAMN02745725_02200</name>
</gene>
<evidence type="ECO:0000256" key="2">
    <source>
        <dbReference type="ARBA" id="ARBA00022475"/>
    </source>
</evidence>
<dbReference type="GO" id="GO:0005886">
    <property type="term" value="C:plasma membrane"/>
    <property type="evidence" value="ECO:0007669"/>
    <property type="project" value="UniProtKB-SubCell"/>
</dbReference>
<feature type="transmembrane region" description="Helical" evidence="6">
    <location>
        <begin position="12"/>
        <end position="39"/>
    </location>
</feature>
<feature type="transmembrane region" description="Helical" evidence="6">
    <location>
        <begin position="469"/>
        <end position="488"/>
    </location>
</feature>
<dbReference type="PANTHER" id="PTHR30250">
    <property type="entry name" value="PST FAMILY PREDICTED COLANIC ACID TRANSPORTER"/>
    <property type="match status" value="1"/>
</dbReference>
<organism evidence="7 8">
    <name type="scientific">Pseudobutyrivibrio xylanivorans DSM 14809</name>
    <dbReference type="NCBI Taxonomy" id="1123012"/>
    <lineage>
        <taxon>Bacteria</taxon>
        <taxon>Bacillati</taxon>
        <taxon>Bacillota</taxon>
        <taxon>Clostridia</taxon>
        <taxon>Lachnospirales</taxon>
        <taxon>Lachnospiraceae</taxon>
        <taxon>Pseudobutyrivibrio</taxon>
    </lineage>
</organism>
<evidence type="ECO:0000313" key="8">
    <source>
        <dbReference type="Proteomes" id="UP000184185"/>
    </source>
</evidence>
<dbReference type="InterPro" id="IPR050833">
    <property type="entry name" value="Poly_Biosynth_Transport"/>
</dbReference>
<comment type="subcellular location">
    <subcellularLocation>
        <location evidence="1">Cell membrane</location>
        <topology evidence="1">Multi-pass membrane protein</topology>
    </subcellularLocation>
</comment>